<organism evidence="1">
    <name type="scientific">Pantoea sp. BJ2</name>
    <dbReference type="NCBI Taxonomy" id="3141322"/>
    <lineage>
        <taxon>Bacteria</taxon>
        <taxon>Pseudomonadati</taxon>
        <taxon>Pseudomonadota</taxon>
        <taxon>Gammaproteobacteria</taxon>
        <taxon>Enterobacterales</taxon>
        <taxon>Erwiniaceae</taxon>
        <taxon>Pantoea</taxon>
    </lineage>
</organism>
<name>A0AAU7U4G0_9GAMM</name>
<proteinExistence type="predicted"/>
<sequence length="317" mass="36797">MMPYRQADSLFKTLTGMKIIEAFKAYRGRIGLLMQEIERRLNEIPNPVAIGKLRDFSMLFTFGEHVSERQGPNSSYYTFELEDHARIYASGWVYRYEHDEDPPFRRIAASAIKPGDFIFIFSDELRTKLESSLMQEGETMTSVVDPARMLLKLYHDDVQTRCRLLFRSLKRAALAREIRARMVELHPLCLHCRSGRVYYWLAPLTHHGTRPHASKDAQYFRIFCKALGMNDDAAERHWHFIKNARRMNQTMGCELSARYAEILFQPESAVIYRKVPVQTLRSLQEDALHCVSRVERVIPPSACVATNKKDPMNACSQ</sequence>
<dbReference type="AlphaFoldDB" id="A0AAU7U4G0"/>
<dbReference type="RefSeq" id="WP_350262753.1">
    <property type="nucleotide sequence ID" value="NZ_CP158294.1"/>
</dbReference>
<dbReference type="EMBL" id="CP158294">
    <property type="protein sequence ID" value="XBV47707.1"/>
    <property type="molecule type" value="Genomic_DNA"/>
</dbReference>
<gene>
    <name evidence="1" type="ORF">AAF463_24060</name>
</gene>
<reference evidence="1" key="1">
    <citation type="submission" date="2024-06" db="EMBL/GenBank/DDBJ databases">
        <title>Multiomics insights into the TNT degradation mechanism by Pantoea sp. BJ2 isolated from an ammunition destruction site.</title>
        <authorList>
            <person name="Luo J."/>
        </authorList>
    </citation>
    <scope>NUCLEOTIDE SEQUENCE</scope>
    <source>
        <strain evidence="1">BJ2</strain>
        <plasmid evidence="1">plasmindB</plasmid>
    </source>
</reference>
<geneLocation type="plasmid" evidence="1">
    <name>plasmindB</name>
</geneLocation>
<evidence type="ECO:0000313" key="1">
    <source>
        <dbReference type="EMBL" id="XBV47707.1"/>
    </source>
</evidence>
<accession>A0AAU7U4G0</accession>
<protein>
    <submittedName>
        <fullName evidence="1">Uncharacterized protein</fullName>
    </submittedName>
</protein>
<keyword evidence="1" id="KW-0614">Plasmid</keyword>